<dbReference type="GO" id="GO:0005829">
    <property type="term" value="C:cytosol"/>
    <property type="evidence" value="ECO:0007669"/>
    <property type="project" value="TreeGrafter"/>
</dbReference>
<dbReference type="AlphaFoldDB" id="A0A382ASJ8"/>
<dbReference type="EMBL" id="UINC01026623">
    <property type="protein sequence ID" value="SVB04399.1"/>
    <property type="molecule type" value="Genomic_DNA"/>
</dbReference>
<reference evidence="4" key="1">
    <citation type="submission" date="2018-05" db="EMBL/GenBank/DDBJ databases">
        <authorList>
            <person name="Lanie J.A."/>
            <person name="Ng W.-L."/>
            <person name="Kazmierczak K.M."/>
            <person name="Andrzejewski T.M."/>
            <person name="Davidsen T.M."/>
            <person name="Wayne K.J."/>
            <person name="Tettelin H."/>
            <person name="Glass J.I."/>
            <person name="Rusch D."/>
            <person name="Podicherti R."/>
            <person name="Tsui H.-C.T."/>
            <person name="Winkler M.E."/>
        </authorList>
    </citation>
    <scope>NUCLEOTIDE SEQUENCE</scope>
</reference>
<accession>A0A382ASJ8</accession>
<dbReference type="Gene3D" id="3.40.640.10">
    <property type="entry name" value="Type I PLP-dependent aspartate aminotransferase-like (Major domain)"/>
    <property type="match status" value="1"/>
</dbReference>
<feature type="non-terminal residue" evidence="4">
    <location>
        <position position="1"/>
    </location>
</feature>
<dbReference type="InterPro" id="IPR015421">
    <property type="entry name" value="PyrdxlP-dep_Trfase_major"/>
</dbReference>
<evidence type="ECO:0000256" key="2">
    <source>
        <dbReference type="ARBA" id="ARBA00008954"/>
    </source>
</evidence>
<sequence>VHGPEVIDLCRTYSLFEWGTQEVNPLAIDRGEGCYLYTMDGRQILDFNSIAMNVNIGHGDQRVTEAVARQMRKVSFVSPFMVTEVRAEVARKLAEITPPGLTKSFFTLAGSDANEAAIRTARLVTGRKKILSRYRSYHGATHQVLALSGDPRREPVEGGMGDIVRIPDPYHYRCPWISDEKEFCEFNLDQIEQIIQLEGAHTVAAVIVEPITGSNGLIVPPDGWLSGLRTLCDRYDVLLICDEVMTGFGRTGEWFAVNHDGVTPDIMTIAKGITSGYIPLGACIVSDKIAEAVHDRHLGSGLTYQSHPVGLAAANATIPIYESDGLIGRSKEMGAYLLEGLRDLASRHVSVGDVRGRGLFTAMELVYDQESRLELFPLTGPAGKADQDMRQLFNKEGLSCALRGAYLFANPPLIVERSQIDWALSIFDRALEIADSATASAGAPAPSHFK</sequence>
<dbReference type="Gene3D" id="3.90.1150.10">
    <property type="entry name" value="Aspartate Aminotransferase, domain 1"/>
    <property type="match status" value="1"/>
</dbReference>
<name>A0A382ASJ8_9ZZZZ</name>
<dbReference type="InterPro" id="IPR049704">
    <property type="entry name" value="Aminotrans_3_PPA_site"/>
</dbReference>
<dbReference type="NCBIfam" id="NF004718">
    <property type="entry name" value="PRK06062.1"/>
    <property type="match status" value="1"/>
</dbReference>
<dbReference type="CDD" id="cd00610">
    <property type="entry name" value="OAT_like"/>
    <property type="match status" value="1"/>
</dbReference>
<dbReference type="GO" id="GO:0030170">
    <property type="term" value="F:pyridoxal phosphate binding"/>
    <property type="evidence" value="ECO:0007669"/>
    <property type="project" value="InterPro"/>
</dbReference>
<keyword evidence="3" id="KW-0663">Pyridoxal phosphate</keyword>
<dbReference type="Pfam" id="PF00202">
    <property type="entry name" value="Aminotran_3"/>
    <property type="match status" value="1"/>
</dbReference>
<evidence type="ECO:0000256" key="1">
    <source>
        <dbReference type="ARBA" id="ARBA00001933"/>
    </source>
</evidence>
<dbReference type="FunFam" id="3.40.640.10:FF:000004">
    <property type="entry name" value="Acetylornithine aminotransferase"/>
    <property type="match status" value="1"/>
</dbReference>
<dbReference type="PANTHER" id="PTHR43094">
    <property type="entry name" value="AMINOTRANSFERASE"/>
    <property type="match status" value="1"/>
</dbReference>
<dbReference type="PANTHER" id="PTHR43094:SF1">
    <property type="entry name" value="AMINOTRANSFERASE CLASS-III"/>
    <property type="match status" value="1"/>
</dbReference>
<evidence type="ECO:0008006" key="5">
    <source>
        <dbReference type="Google" id="ProtNLM"/>
    </source>
</evidence>
<dbReference type="SUPFAM" id="SSF53383">
    <property type="entry name" value="PLP-dependent transferases"/>
    <property type="match status" value="1"/>
</dbReference>
<comment type="cofactor">
    <cofactor evidence="1">
        <name>pyridoxal 5'-phosphate</name>
        <dbReference type="ChEBI" id="CHEBI:597326"/>
    </cofactor>
</comment>
<evidence type="ECO:0000256" key="3">
    <source>
        <dbReference type="ARBA" id="ARBA00022898"/>
    </source>
</evidence>
<gene>
    <name evidence="4" type="ORF">METZ01_LOCUS157253</name>
</gene>
<evidence type="ECO:0000313" key="4">
    <source>
        <dbReference type="EMBL" id="SVB04399.1"/>
    </source>
</evidence>
<protein>
    <recommendedName>
        <fullName evidence="5">Aspartate aminotransferase family protein</fullName>
    </recommendedName>
</protein>
<comment type="similarity">
    <text evidence="2">Belongs to the class-III pyridoxal-phosphate-dependent aminotransferase family.</text>
</comment>
<dbReference type="InterPro" id="IPR015424">
    <property type="entry name" value="PyrdxlP-dep_Trfase"/>
</dbReference>
<dbReference type="InterPro" id="IPR005814">
    <property type="entry name" value="Aminotrans_3"/>
</dbReference>
<dbReference type="InterPro" id="IPR015422">
    <property type="entry name" value="PyrdxlP-dep_Trfase_small"/>
</dbReference>
<dbReference type="GO" id="GO:0008483">
    <property type="term" value="F:transaminase activity"/>
    <property type="evidence" value="ECO:0007669"/>
    <property type="project" value="InterPro"/>
</dbReference>
<dbReference type="PROSITE" id="PS00600">
    <property type="entry name" value="AA_TRANSFER_CLASS_3"/>
    <property type="match status" value="1"/>
</dbReference>
<organism evidence="4">
    <name type="scientific">marine metagenome</name>
    <dbReference type="NCBI Taxonomy" id="408172"/>
    <lineage>
        <taxon>unclassified sequences</taxon>
        <taxon>metagenomes</taxon>
        <taxon>ecological metagenomes</taxon>
    </lineage>
</organism>
<proteinExistence type="inferred from homology"/>